<feature type="compositionally biased region" description="Acidic residues" evidence="1">
    <location>
        <begin position="109"/>
        <end position="118"/>
    </location>
</feature>
<comment type="caution">
    <text evidence="2">The sequence shown here is derived from an EMBL/GenBank/DDBJ whole genome shotgun (WGS) entry which is preliminary data.</text>
</comment>
<evidence type="ECO:0000313" key="2">
    <source>
        <dbReference type="EMBL" id="KAK7929408.1"/>
    </source>
</evidence>
<feature type="compositionally biased region" description="Low complexity" evidence="1">
    <location>
        <begin position="183"/>
        <end position="239"/>
    </location>
</feature>
<protein>
    <submittedName>
        <fullName evidence="2">Uncharacterized protein</fullName>
    </submittedName>
</protein>
<dbReference type="AlphaFoldDB" id="A0AAW0PHU4"/>
<feature type="compositionally biased region" description="Pro residues" evidence="1">
    <location>
        <begin position="120"/>
        <end position="148"/>
    </location>
</feature>
<keyword evidence="3" id="KW-1185">Reference proteome</keyword>
<sequence>MLSELDLEDVEALHSGTSFLTADTLGPLLDHCDVLFGLSSLEEPLSPSSPVHSHHAPLPEAKASDLMLPWLGASDLLDMECPQEEDDALLAMEWVSEKLELNELDLDSLLDSSDDSPECPDSPSPEPSPCPKPEPSPCPKPEPSPCPKPEASSPESCAVAVVKSEPQEPADTPGRSHTDSDSDSGIDSSPPHSPQSCRSAASSPPHSPQSCRSAASSPPHSPQSCRSAASSPPHSPQSCRSAASSPPHTLKPLRAPEPNPTAGPSSTPNPRVPPSP</sequence>
<dbReference type="EMBL" id="JBBPFD010000004">
    <property type="protein sequence ID" value="KAK7929408.1"/>
    <property type="molecule type" value="Genomic_DNA"/>
</dbReference>
<name>A0AAW0PHU4_9GOBI</name>
<evidence type="ECO:0000313" key="3">
    <source>
        <dbReference type="Proteomes" id="UP001460270"/>
    </source>
</evidence>
<dbReference type="Proteomes" id="UP001460270">
    <property type="component" value="Unassembled WGS sequence"/>
</dbReference>
<organism evidence="2 3">
    <name type="scientific">Mugilogobius chulae</name>
    <name type="common">yellowstripe goby</name>
    <dbReference type="NCBI Taxonomy" id="88201"/>
    <lineage>
        <taxon>Eukaryota</taxon>
        <taxon>Metazoa</taxon>
        <taxon>Chordata</taxon>
        <taxon>Craniata</taxon>
        <taxon>Vertebrata</taxon>
        <taxon>Euteleostomi</taxon>
        <taxon>Actinopterygii</taxon>
        <taxon>Neopterygii</taxon>
        <taxon>Teleostei</taxon>
        <taxon>Neoteleostei</taxon>
        <taxon>Acanthomorphata</taxon>
        <taxon>Gobiaria</taxon>
        <taxon>Gobiiformes</taxon>
        <taxon>Gobioidei</taxon>
        <taxon>Gobiidae</taxon>
        <taxon>Gobionellinae</taxon>
        <taxon>Mugilogobius</taxon>
    </lineage>
</organism>
<gene>
    <name evidence="2" type="ORF">WMY93_005803</name>
</gene>
<reference evidence="3" key="1">
    <citation type="submission" date="2024-04" db="EMBL/GenBank/DDBJ databases">
        <title>Salinicola lusitanus LLJ914,a marine bacterium isolated from the Okinawa Trough.</title>
        <authorList>
            <person name="Li J."/>
        </authorList>
    </citation>
    <scope>NUCLEOTIDE SEQUENCE [LARGE SCALE GENOMIC DNA]</scope>
</reference>
<proteinExistence type="predicted"/>
<accession>A0AAW0PHU4</accession>
<evidence type="ECO:0000256" key="1">
    <source>
        <dbReference type="SAM" id="MobiDB-lite"/>
    </source>
</evidence>
<feature type="region of interest" description="Disordered" evidence="1">
    <location>
        <begin position="109"/>
        <end position="276"/>
    </location>
</feature>